<dbReference type="InterPro" id="IPR001646">
    <property type="entry name" value="5peptide_repeat"/>
</dbReference>
<dbReference type="EMBL" id="BAABLD010000008">
    <property type="protein sequence ID" value="GAA5164910.1"/>
    <property type="molecule type" value="Genomic_DNA"/>
</dbReference>
<protein>
    <submittedName>
        <fullName evidence="2">DUF2169 domain-containing protein</fullName>
    </submittedName>
</protein>
<dbReference type="RefSeq" id="WP_345532746.1">
    <property type="nucleotide sequence ID" value="NZ_BAABLD010000008.1"/>
</dbReference>
<evidence type="ECO:0000259" key="1">
    <source>
        <dbReference type="Pfam" id="PF09937"/>
    </source>
</evidence>
<proteinExistence type="predicted"/>
<comment type="caution">
    <text evidence="2">The sequence shown here is derived from an EMBL/GenBank/DDBJ whole genome shotgun (WGS) entry which is preliminary data.</text>
</comment>
<gene>
    <name evidence="2" type="ORF">GCM10025770_19590</name>
</gene>
<feature type="domain" description="DUF2169" evidence="1">
    <location>
        <begin position="24"/>
        <end position="296"/>
    </location>
</feature>
<reference evidence="3" key="1">
    <citation type="journal article" date="2019" name="Int. J. Syst. Evol. Microbiol.">
        <title>The Global Catalogue of Microorganisms (GCM) 10K type strain sequencing project: providing services to taxonomists for standard genome sequencing and annotation.</title>
        <authorList>
            <consortium name="The Broad Institute Genomics Platform"/>
            <consortium name="The Broad Institute Genome Sequencing Center for Infectious Disease"/>
            <person name="Wu L."/>
            <person name="Ma J."/>
        </authorList>
    </citation>
    <scope>NUCLEOTIDE SEQUENCE [LARGE SCALE GENOMIC DNA]</scope>
    <source>
        <strain evidence="3">JCM 18715</strain>
    </source>
</reference>
<dbReference type="InterPro" id="IPR018683">
    <property type="entry name" value="DUF2169"/>
</dbReference>
<dbReference type="Gene3D" id="2.160.20.80">
    <property type="entry name" value="E3 ubiquitin-protein ligase SopA"/>
    <property type="match status" value="3"/>
</dbReference>
<dbReference type="Pfam" id="PF00805">
    <property type="entry name" value="Pentapeptide"/>
    <property type="match status" value="3"/>
</dbReference>
<dbReference type="PANTHER" id="PTHR14136">
    <property type="entry name" value="BTB_POZ DOMAIN-CONTAINING PROTEIN KCTD9"/>
    <property type="match status" value="1"/>
</dbReference>
<organism evidence="2 3">
    <name type="scientific">Viridibacterium curvum</name>
    <dbReference type="NCBI Taxonomy" id="1101404"/>
    <lineage>
        <taxon>Bacteria</taxon>
        <taxon>Pseudomonadati</taxon>
        <taxon>Pseudomonadota</taxon>
        <taxon>Betaproteobacteria</taxon>
        <taxon>Rhodocyclales</taxon>
        <taxon>Rhodocyclaceae</taxon>
        <taxon>Viridibacterium</taxon>
    </lineage>
</organism>
<sequence length="885" mass="94640">MKTIKPQKLSLMVRPFEFRRRFFLGVSAMGFLPLRDAAALLPEVAMWKFVAEQLGPEGAIDAAIPKSYGEFLVTGAAFPPGGPAPGVAVRARLGTVEKTLIVNGQRFWDRRQPTAPDAFTSMPLDWRHTWGGPALADNPLGMGIDNMEIAGRKLRPLPNVEYPQHALSTESQNGVPASFGPVDLMWPQRQRLAGTHDDRWLKEDFPGFARDIDTRFFNIAPTDQHFPGLLEGTEEYLLQHMHPERAAISGRLPGLVMRCFIVRKGQPPTEALEEVRTRLSTVWFFPHAERMVLIHHGSVEVTEEDARDITHILAGAEFASQPKDLSHYRQVMVSRLDPEYGAINALNDSDLLPVGMPAADEALQAETQLIEGEGLLRKRARQRIEAKQQEAAAHAASQGLDPAAMGLGPLPAAEPIPTLEQLPAFLKRKTAEALQTKADMVARQTVQEQAAHKLYAGLGINASAARQLHAAATSGPPAFSAKAQIAALQSQLEAARASGPVSPAMADMLGSAEAHAKLQDAEQKMLLGYRATAHRQVPAPSIAADMAARWRESAVRARAAGHGFAGIKLTGGDFSNMDLSGVDFSNALLESCNFQGANLRGCNFKGAVLAHARLQGAQLQGTTLTGINLGKAILTDADLSDADLTGATLDEADLRHVTLHRTRLDGASLIGTLLAYSDLAEASGKGLVLNALALDGASLRGARLTACIFIRCKLAGCDFSAAQLPECVFVGADLSGARFVGADISGARFVEQSVLDGADLQQARLIGTNLRGCRLNGANFSGATLDGADLSDSEAANASFHRASCINTQFVAASLQGASLVAANLRNAALIRSHIEGASLQGANLYSADLARVFADGRTVFSDTLALRTRTWPRWGNEQKPGGGN</sequence>
<evidence type="ECO:0000313" key="3">
    <source>
        <dbReference type="Proteomes" id="UP001500547"/>
    </source>
</evidence>
<dbReference type="Pfam" id="PF13599">
    <property type="entry name" value="Pentapeptide_4"/>
    <property type="match status" value="1"/>
</dbReference>
<accession>A0ABP9QPA5</accession>
<evidence type="ECO:0000313" key="2">
    <source>
        <dbReference type="EMBL" id="GAA5164910.1"/>
    </source>
</evidence>
<dbReference type="Proteomes" id="UP001500547">
    <property type="component" value="Unassembled WGS sequence"/>
</dbReference>
<name>A0ABP9QPA5_9RHOO</name>
<dbReference type="PANTHER" id="PTHR14136:SF17">
    <property type="entry name" value="BTB_POZ DOMAIN-CONTAINING PROTEIN KCTD9"/>
    <property type="match status" value="1"/>
</dbReference>
<dbReference type="Pfam" id="PF09937">
    <property type="entry name" value="DUF2169"/>
    <property type="match status" value="1"/>
</dbReference>
<dbReference type="SUPFAM" id="SSF141571">
    <property type="entry name" value="Pentapeptide repeat-like"/>
    <property type="match status" value="2"/>
</dbReference>
<keyword evidence="3" id="KW-1185">Reference proteome</keyword>
<dbReference type="InterPro" id="IPR051082">
    <property type="entry name" value="Pentapeptide-BTB/POZ_domain"/>
</dbReference>